<dbReference type="EMBL" id="CP002200">
    <property type="protein sequence ID" value="ADN18167.1"/>
    <property type="molecule type" value="Genomic_DNA"/>
</dbReference>
<name>E0UMI7_GLOV7</name>
<evidence type="ECO:0000313" key="3">
    <source>
        <dbReference type="Proteomes" id="UP000008206"/>
    </source>
</evidence>
<keyword evidence="3" id="KW-1185">Reference proteome</keyword>
<keyword evidence="1" id="KW-0812">Transmembrane</keyword>
<keyword evidence="1" id="KW-0472">Membrane</keyword>
<dbReference type="KEGG" id="cyj:Cyan7822_6380"/>
<evidence type="ECO:0000256" key="1">
    <source>
        <dbReference type="SAM" id="Phobius"/>
    </source>
</evidence>
<dbReference type="RefSeq" id="WP_013334915.1">
    <property type="nucleotide sequence ID" value="NC_014534.1"/>
</dbReference>
<feature type="transmembrane region" description="Helical" evidence="1">
    <location>
        <begin position="184"/>
        <end position="205"/>
    </location>
</feature>
<geneLocation type="plasmid" evidence="2 3">
    <name>Cy782202</name>
</geneLocation>
<proteinExistence type="predicted"/>
<reference evidence="3" key="1">
    <citation type="journal article" date="2011" name="MBio">
        <title>Novel metabolic attributes of the genus Cyanothece, comprising a group of unicellular nitrogen-fixing Cyanobacteria.</title>
        <authorList>
            <person name="Bandyopadhyay A."/>
            <person name="Elvitigala T."/>
            <person name="Welsh E."/>
            <person name="Stockel J."/>
            <person name="Liberton M."/>
            <person name="Min H."/>
            <person name="Sherman L.A."/>
            <person name="Pakrasi H.B."/>
        </authorList>
    </citation>
    <scope>NUCLEOTIDE SEQUENCE [LARGE SCALE GENOMIC DNA]</scope>
    <source>
        <strain evidence="3">PCC 7822</strain>
        <plasmid evidence="3">Cy782202</plasmid>
    </source>
</reference>
<accession>E0UMI7</accession>
<feature type="transmembrane region" description="Helical" evidence="1">
    <location>
        <begin position="23"/>
        <end position="45"/>
    </location>
</feature>
<feature type="transmembrane region" description="Helical" evidence="1">
    <location>
        <begin position="157"/>
        <end position="178"/>
    </location>
</feature>
<sequence length="301" mass="32903">MLIIQQQIWNHLSQQFLANKNKALLFAASGAAGGGIGSILGEAIMADVQRNLFSSWVTLVIRVGIWFGLVGASISTTLLLGYFWYLNRQIRLKKAVLLGILPGFIAGIISGAIAQGIYSLIGPTELLRVICWGIAGGLLGLGLSFKIPNLGKWLGFFGGLIGGILGGCLFILFTYLIGEVVGRFWGLIAIGFFIGLMIILVEAAFREAWVIIHWSPTEKKTLSLGQEPIILGSDNHAEIYLSKNQGYFPITAKLYTQNKEIILQFNPEYANVKQMSKTSQVLKNGDKRQFGNLIIEVKTSP</sequence>
<protein>
    <submittedName>
        <fullName evidence="2">Uncharacterized protein</fullName>
    </submittedName>
</protein>
<organism evidence="2 3">
    <name type="scientific">Gloeothece verrucosa (strain PCC 7822)</name>
    <name type="common">Cyanothece sp. (strain PCC 7822)</name>
    <dbReference type="NCBI Taxonomy" id="497965"/>
    <lineage>
        <taxon>Bacteria</taxon>
        <taxon>Bacillati</taxon>
        <taxon>Cyanobacteriota</taxon>
        <taxon>Cyanophyceae</taxon>
        <taxon>Oscillatoriophycideae</taxon>
        <taxon>Chroococcales</taxon>
        <taxon>Aphanothecaceae</taxon>
        <taxon>Gloeothece</taxon>
        <taxon>Gloeothece verrucosa</taxon>
    </lineage>
</organism>
<feature type="transmembrane region" description="Helical" evidence="1">
    <location>
        <begin position="97"/>
        <end position="120"/>
    </location>
</feature>
<dbReference type="Proteomes" id="UP000008206">
    <property type="component" value="Plasmid Cy782202"/>
</dbReference>
<keyword evidence="1" id="KW-1133">Transmembrane helix</keyword>
<keyword evidence="2" id="KW-0614">Plasmid</keyword>
<gene>
    <name evidence="2" type="ordered locus">Cyan7822_6380</name>
</gene>
<dbReference type="HOGENOM" id="CLU_958838_0_0_3"/>
<evidence type="ECO:0000313" key="2">
    <source>
        <dbReference type="EMBL" id="ADN18167.1"/>
    </source>
</evidence>
<dbReference type="AlphaFoldDB" id="E0UMI7"/>
<feature type="transmembrane region" description="Helical" evidence="1">
    <location>
        <begin position="65"/>
        <end position="85"/>
    </location>
</feature>
<feature type="transmembrane region" description="Helical" evidence="1">
    <location>
        <begin position="126"/>
        <end position="145"/>
    </location>
</feature>